<dbReference type="EMBL" id="GBRH01197450">
    <property type="protein sequence ID" value="JAE00446.1"/>
    <property type="molecule type" value="Transcribed_RNA"/>
</dbReference>
<reference evidence="1" key="1">
    <citation type="submission" date="2014-09" db="EMBL/GenBank/DDBJ databases">
        <authorList>
            <person name="Magalhaes I.L.F."/>
            <person name="Oliveira U."/>
            <person name="Santos F.R."/>
            <person name="Vidigal T.H.D.A."/>
            <person name="Brescovit A.D."/>
            <person name="Santos A.J."/>
        </authorList>
    </citation>
    <scope>NUCLEOTIDE SEQUENCE</scope>
    <source>
        <tissue evidence="1">Shoot tissue taken approximately 20 cm above the soil surface</tissue>
    </source>
</reference>
<protein>
    <submittedName>
        <fullName evidence="1">Uncharacterized protein</fullName>
    </submittedName>
</protein>
<evidence type="ECO:0000313" key="1">
    <source>
        <dbReference type="EMBL" id="JAE00446.1"/>
    </source>
</evidence>
<reference evidence="1" key="2">
    <citation type="journal article" date="2015" name="Data Brief">
        <title>Shoot transcriptome of the giant reed, Arundo donax.</title>
        <authorList>
            <person name="Barrero R.A."/>
            <person name="Guerrero F.D."/>
            <person name="Moolhuijzen P."/>
            <person name="Goolsby J.A."/>
            <person name="Tidwell J."/>
            <person name="Bellgard S.E."/>
            <person name="Bellgard M.I."/>
        </authorList>
    </citation>
    <scope>NUCLEOTIDE SEQUENCE</scope>
    <source>
        <tissue evidence="1">Shoot tissue taken approximately 20 cm above the soil surface</tissue>
    </source>
</reference>
<proteinExistence type="predicted"/>
<sequence length="60" mass="6848">MVGVIRVKSCCCPKKRHYSRKLAHFAWSQNQRGHVMSGLMCGGVETETIQEQQRKQEPSS</sequence>
<name>A0A0A9ERD0_ARUDO</name>
<organism evidence="1">
    <name type="scientific">Arundo donax</name>
    <name type="common">Giant reed</name>
    <name type="synonym">Donax arundinaceus</name>
    <dbReference type="NCBI Taxonomy" id="35708"/>
    <lineage>
        <taxon>Eukaryota</taxon>
        <taxon>Viridiplantae</taxon>
        <taxon>Streptophyta</taxon>
        <taxon>Embryophyta</taxon>
        <taxon>Tracheophyta</taxon>
        <taxon>Spermatophyta</taxon>
        <taxon>Magnoliopsida</taxon>
        <taxon>Liliopsida</taxon>
        <taxon>Poales</taxon>
        <taxon>Poaceae</taxon>
        <taxon>PACMAD clade</taxon>
        <taxon>Arundinoideae</taxon>
        <taxon>Arundineae</taxon>
        <taxon>Arundo</taxon>
    </lineage>
</organism>
<dbReference type="AlphaFoldDB" id="A0A0A9ERD0"/>
<accession>A0A0A9ERD0</accession>